<organism evidence="1 2">
    <name type="scientific">Streptomyces polychromogenes</name>
    <dbReference type="NCBI Taxonomy" id="67342"/>
    <lineage>
        <taxon>Bacteria</taxon>
        <taxon>Bacillati</taxon>
        <taxon>Actinomycetota</taxon>
        <taxon>Actinomycetes</taxon>
        <taxon>Kitasatosporales</taxon>
        <taxon>Streptomycetaceae</taxon>
        <taxon>Streptomyces</taxon>
    </lineage>
</organism>
<name>A0ABN0V2N3_9ACTN</name>
<comment type="caution">
    <text evidence="1">The sequence shown here is derived from an EMBL/GenBank/DDBJ whole genome shotgun (WGS) entry which is preliminary data.</text>
</comment>
<evidence type="ECO:0000313" key="2">
    <source>
        <dbReference type="Proteomes" id="UP001501867"/>
    </source>
</evidence>
<dbReference type="EMBL" id="BAAABV010000006">
    <property type="protein sequence ID" value="GAA0272442.1"/>
    <property type="molecule type" value="Genomic_DNA"/>
</dbReference>
<keyword evidence="2" id="KW-1185">Reference proteome</keyword>
<proteinExistence type="predicted"/>
<dbReference type="RefSeq" id="WP_344152274.1">
    <property type="nucleotide sequence ID" value="NZ_BAAABV010000006.1"/>
</dbReference>
<evidence type="ECO:0000313" key="1">
    <source>
        <dbReference type="EMBL" id="GAA0272442.1"/>
    </source>
</evidence>
<reference evidence="1 2" key="1">
    <citation type="journal article" date="2019" name="Int. J. Syst. Evol. Microbiol.">
        <title>The Global Catalogue of Microorganisms (GCM) 10K type strain sequencing project: providing services to taxonomists for standard genome sequencing and annotation.</title>
        <authorList>
            <consortium name="The Broad Institute Genomics Platform"/>
            <consortium name="The Broad Institute Genome Sequencing Center for Infectious Disease"/>
            <person name="Wu L."/>
            <person name="Ma J."/>
        </authorList>
    </citation>
    <scope>NUCLEOTIDE SEQUENCE [LARGE SCALE GENOMIC DNA]</scope>
    <source>
        <strain evidence="1 2">JCM 4505</strain>
    </source>
</reference>
<dbReference type="Proteomes" id="UP001501867">
    <property type="component" value="Unassembled WGS sequence"/>
</dbReference>
<accession>A0ABN0V2N3</accession>
<gene>
    <name evidence="1" type="ORF">GCM10010302_07550</name>
</gene>
<protein>
    <submittedName>
        <fullName evidence="1">Uncharacterized protein</fullName>
    </submittedName>
</protein>
<sequence>MAAAPSTPSSEPRLREIFRTVMTDRFAGRPAPAHAWLLLTDTPFDSDEEFLSDFSHEILHQGTCNGHTHEGVPLLVALATDDRVPPRERMSLVSFLFSIATVTDRQEAACWPETPPHADPRAEARARAAVEAALPQLLARWETEHAGVRMALAALAAAFPSAVPSQDLLPGLRTLARTYPGWTLPGDYVRLAGTITVGDRTNVLTAVEALTSQYWSPTHRPAPLTGRALHLLDQMLRRLWATASWYAGRAPIREHPGMNSSARLDVGHGSDGS</sequence>